<name>A0A0A9BGJ5_ARUDO</name>
<accession>A0A0A9BGJ5</accession>
<sequence length="13" mass="1486">MLINTLFPSFCVT</sequence>
<organism evidence="1">
    <name type="scientific">Arundo donax</name>
    <name type="common">Giant reed</name>
    <name type="synonym">Donax arundinaceus</name>
    <dbReference type="NCBI Taxonomy" id="35708"/>
    <lineage>
        <taxon>Eukaryota</taxon>
        <taxon>Viridiplantae</taxon>
        <taxon>Streptophyta</taxon>
        <taxon>Embryophyta</taxon>
        <taxon>Tracheophyta</taxon>
        <taxon>Spermatophyta</taxon>
        <taxon>Magnoliopsida</taxon>
        <taxon>Liliopsida</taxon>
        <taxon>Poales</taxon>
        <taxon>Poaceae</taxon>
        <taxon>PACMAD clade</taxon>
        <taxon>Arundinoideae</taxon>
        <taxon>Arundineae</taxon>
        <taxon>Arundo</taxon>
    </lineage>
</organism>
<dbReference type="EMBL" id="GBRH01239473">
    <property type="protein sequence ID" value="JAD58422.1"/>
    <property type="molecule type" value="Transcribed_RNA"/>
</dbReference>
<proteinExistence type="predicted"/>
<reference evidence="1" key="1">
    <citation type="submission" date="2014-09" db="EMBL/GenBank/DDBJ databases">
        <authorList>
            <person name="Magalhaes I.L.F."/>
            <person name="Oliveira U."/>
            <person name="Santos F.R."/>
            <person name="Vidigal T.H.D.A."/>
            <person name="Brescovit A.D."/>
            <person name="Santos A.J."/>
        </authorList>
    </citation>
    <scope>NUCLEOTIDE SEQUENCE</scope>
    <source>
        <tissue evidence="1">Shoot tissue taken approximately 20 cm above the soil surface</tissue>
    </source>
</reference>
<evidence type="ECO:0000313" key="1">
    <source>
        <dbReference type="EMBL" id="JAD58422.1"/>
    </source>
</evidence>
<reference evidence="1" key="2">
    <citation type="journal article" date="2015" name="Data Brief">
        <title>Shoot transcriptome of the giant reed, Arundo donax.</title>
        <authorList>
            <person name="Barrero R.A."/>
            <person name="Guerrero F.D."/>
            <person name="Moolhuijzen P."/>
            <person name="Goolsby J.A."/>
            <person name="Tidwell J."/>
            <person name="Bellgard S.E."/>
            <person name="Bellgard M.I."/>
        </authorList>
    </citation>
    <scope>NUCLEOTIDE SEQUENCE</scope>
    <source>
        <tissue evidence="1">Shoot tissue taken approximately 20 cm above the soil surface</tissue>
    </source>
</reference>
<protein>
    <submittedName>
        <fullName evidence="1">Uncharacterized protein</fullName>
    </submittedName>
</protein>